<reference evidence="1 2" key="1">
    <citation type="journal article" date="2015" name="Nature">
        <title>rRNA introns, odd ribosomes, and small enigmatic genomes across a large radiation of phyla.</title>
        <authorList>
            <person name="Brown C.T."/>
            <person name="Hug L.A."/>
            <person name="Thomas B.C."/>
            <person name="Sharon I."/>
            <person name="Castelle C.J."/>
            <person name="Singh A."/>
            <person name="Wilkins M.J."/>
            <person name="Williams K.H."/>
            <person name="Banfield J.F."/>
        </authorList>
    </citation>
    <scope>NUCLEOTIDE SEQUENCE [LARGE SCALE GENOMIC DNA]</scope>
</reference>
<accession>A0A0G0QQN4</accession>
<organism evidence="1 2">
    <name type="scientific">Candidatus Daviesbacteria bacterium GW2011_GWC2_40_12</name>
    <dbReference type="NCBI Taxonomy" id="1618431"/>
    <lineage>
        <taxon>Bacteria</taxon>
        <taxon>Candidatus Daviesiibacteriota</taxon>
    </lineage>
</organism>
<name>A0A0G0QQN4_9BACT</name>
<proteinExistence type="predicted"/>
<sequence length="133" mass="14594">MAVKPEFFDLNGLVQERGKPPLVPVVAAQVAPQTDKPVFEIATRDNAGRKYPLDIFAKHGICIEPAPPGTSYHNITSLPDGWTIQSMEGSSWTVVYDNEGGVFGSQVRTVSPYGVRSHFGFSKEYDPEKPESL</sequence>
<gene>
    <name evidence="1" type="ORF">UT77_C0002G0111</name>
</gene>
<dbReference type="EMBL" id="LBYB01000002">
    <property type="protein sequence ID" value="KKR42458.1"/>
    <property type="molecule type" value="Genomic_DNA"/>
</dbReference>
<dbReference type="Proteomes" id="UP000034881">
    <property type="component" value="Unassembled WGS sequence"/>
</dbReference>
<evidence type="ECO:0000313" key="2">
    <source>
        <dbReference type="Proteomes" id="UP000034881"/>
    </source>
</evidence>
<comment type="caution">
    <text evidence="1">The sequence shown here is derived from an EMBL/GenBank/DDBJ whole genome shotgun (WGS) entry which is preliminary data.</text>
</comment>
<dbReference type="AlphaFoldDB" id="A0A0G0QQN4"/>
<protein>
    <submittedName>
        <fullName evidence="1">Uncharacterized protein</fullName>
    </submittedName>
</protein>
<evidence type="ECO:0000313" key="1">
    <source>
        <dbReference type="EMBL" id="KKR42458.1"/>
    </source>
</evidence>